<proteinExistence type="predicted"/>
<name>A0A8S5QJJ2_9CAUD</name>
<evidence type="ECO:0000313" key="1">
    <source>
        <dbReference type="EMBL" id="DAE19423.1"/>
    </source>
</evidence>
<sequence>MAEKYNSKIVLSSGEVLMDLTQDTVVADKLLKGFTAHGKDGAPITGSCEFDADTGDATAGAAEILAGKTAYVTGSKVTGTMPNNGAKTLSITEKGKPVTIPQGYHDGSGKAQIDAAEEAKLIPSNIREGITVLGVTGTMSGSEGMKPQAKSVTPTFASQEVLPDEGYNCLSSVTVAAIPIAYADNPQGGKTVTIG</sequence>
<reference evidence="1" key="1">
    <citation type="journal article" date="2021" name="Proc. Natl. Acad. Sci. U.S.A.">
        <title>A Catalog of Tens of Thousands of Viruses from Human Metagenomes Reveals Hidden Associations with Chronic Diseases.</title>
        <authorList>
            <person name="Tisza M.J."/>
            <person name="Buck C.B."/>
        </authorList>
    </citation>
    <scope>NUCLEOTIDE SEQUENCE</scope>
    <source>
        <strain evidence="1">CtyDR6</strain>
    </source>
</reference>
<dbReference type="EMBL" id="BK015675">
    <property type="protein sequence ID" value="DAE19423.1"/>
    <property type="molecule type" value="Genomic_DNA"/>
</dbReference>
<protein>
    <submittedName>
        <fullName evidence="1">Tail protein</fullName>
    </submittedName>
</protein>
<accession>A0A8S5QJJ2</accession>
<organism evidence="1">
    <name type="scientific">Podoviridae sp. ctyDR6</name>
    <dbReference type="NCBI Taxonomy" id="2825288"/>
    <lineage>
        <taxon>Viruses</taxon>
        <taxon>Duplodnaviria</taxon>
        <taxon>Heunggongvirae</taxon>
        <taxon>Uroviricota</taxon>
        <taxon>Caudoviricetes</taxon>
    </lineage>
</organism>